<feature type="domain" description="RdRp catalytic" evidence="5">
    <location>
        <begin position="281"/>
        <end position="393"/>
    </location>
</feature>
<dbReference type="GO" id="GO:0003968">
    <property type="term" value="F:RNA-directed RNA polymerase activity"/>
    <property type="evidence" value="ECO:0007669"/>
    <property type="project" value="UniProtKB-KW"/>
</dbReference>
<name>L7P0B1_9CLOS</name>
<dbReference type="GO" id="GO:0039694">
    <property type="term" value="P:viral RNA genome replication"/>
    <property type="evidence" value="ECO:0007669"/>
    <property type="project" value="InterPro"/>
</dbReference>
<keyword evidence="4" id="KW-0693">Viral RNA replication</keyword>
<dbReference type="InterPro" id="IPR047308">
    <property type="entry name" value="Closteroviridae_RdRp"/>
</dbReference>
<dbReference type="Pfam" id="PF00978">
    <property type="entry name" value="RdRP_2"/>
    <property type="match status" value="1"/>
</dbReference>
<dbReference type="GO" id="GO:0003723">
    <property type="term" value="F:RNA binding"/>
    <property type="evidence" value="ECO:0007669"/>
    <property type="project" value="InterPro"/>
</dbReference>
<protein>
    <submittedName>
        <fullName evidence="6">RNA-dependent RNA polymerase</fullName>
    </submittedName>
</protein>
<dbReference type="PROSITE" id="PS50507">
    <property type="entry name" value="RDRP_SSRNA_POS"/>
    <property type="match status" value="1"/>
</dbReference>
<dbReference type="GO" id="GO:0006351">
    <property type="term" value="P:DNA-templated transcription"/>
    <property type="evidence" value="ECO:0007669"/>
    <property type="project" value="InterPro"/>
</dbReference>
<dbReference type="InterPro" id="IPR001788">
    <property type="entry name" value="RNA-dep_RNA_pol_alsuvir"/>
</dbReference>
<dbReference type="RefSeq" id="YP_009666138.1">
    <property type="nucleotide sequence ID" value="NC_043453.1"/>
</dbReference>
<proteinExistence type="predicted"/>
<dbReference type="CDD" id="cd23253">
    <property type="entry name" value="Closteroviridae_RdRp"/>
    <property type="match status" value="1"/>
</dbReference>
<keyword evidence="7" id="KW-1185">Reference proteome</keyword>
<evidence type="ECO:0000256" key="4">
    <source>
        <dbReference type="ARBA" id="ARBA00022953"/>
    </source>
</evidence>
<dbReference type="GeneID" id="40526345"/>
<dbReference type="InterPro" id="IPR043502">
    <property type="entry name" value="DNA/RNA_pol_sf"/>
</dbReference>
<evidence type="ECO:0000256" key="2">
    <source>
        <dbReference type="ARBA" id="ARBA00022679"/>
    </source>
</evidence>
<organism evidence="6 7">
    <name type="scientific">Cordyline virus 2</name>
    <dbReference type="NCBI Taxonomy" id="1177751"/>
    <lineage>
        <taxon>Viruses</taxon>
        <taxon>Riboviria</taxon>
        <taxon>Orthornavirae</taxon>
        <taxon>Kitrinoviricota</taxon>
        <taxon>Alsuviricetes</taxon>
        <taxon>Martellivirales</taxon>
        <taxon>Closteroviridae</taxon>
        <taxon>Velarivirus</taxon>
        <taxon>Velarivirus duocordylinae</taxon>
    </lineage>
</organism>
<evidence type="ECO:0000256" key="3">
    <source>
        <dbReference type="ARBA" id="ARBA00022695"/>
    </source>
</evidence>
<dbReference type="InterPro" id="IPR007094">
    <property type="entry name" value="RNA-dir_pol_PSvirus"/>
</dbReference>
<dbReference type="SUPFAM" id="SSF56672">
    <property type="entry name" value="DNA/RNA polymerases"/>
    <property type="match status" value="1"/>
</dbReference>
<dbReference type="EMBL" id="JQ599282">
    <property type="protein sequence ID" value="AFJ05046.1"/>
    <property type="molecule type" value="Genomic_RNA"/>
</dbReference>
<evidence type="ECO:0000313" key="6">
    <source>
        <dbReference type="EMBL" id="AFJ05046.1"/>
    </source>
</evidence>
<sequence length="521" mass="60303">MWKITPFHSLGSSSAFDVYAWESSPLIFPTLVSRPPLTHFYDVNEFMCLTFRNLTAYDFVHRTMEFEFNNIELPILENLKMRHSKSKELRGVECILPKVYGKGERSRPNTIRQVLYSLSNRNFAAPDINQDHSVTDSANRLFRGFMNCLDVRKLLSFNEVVESDLNRIDKWLSTRDARKYKALLGCLNYNPWTENITNLKLMVKGELKPKTDCSGFGKYAPTANIVYYEHVINMFFSPIFLEIFSRISYSLRSNVVIYSGMNLDELANVIQSRLRFPLDSYHCCEIDFSKFDKSQGVIMKVYEEIVYKLFKFSPNVYDNFKISEYFVNARASCGVNVDLFAQRKTGSPNTFLSNSIVTLGLLSNYYNFDDFDLILVSGDDSLLLSRNPIANNTFLMNKDFGMEAKFLDHPTTYFCSKFLINDGKNIKILPDPVRFFEKLSVPVLASNLENTSLLRERFVSYRDLMKDFFSESNIVKIDMLMQIKYGIPYFSSYSALSNIHILLSSFKNFLKIFEGGDRCVI</sequence>
<evidence type="ECO:0000259" key="5">
    <source>
        <dbReference type="PROSITE" id="PS50507"/>
    </source>
</evidence>
<accession>L7P0B1</accession>
<evidence type="ECO:0000313" key="7">
    <source>
        <dbReference type="Proteomes" id="UP000246735"/>
    </source>
</evidence>
<dbReference type="Proteomes" id="UP000246735">
    <property type="component" value="Segment"/>
</dbReference>
<evidence type="ECO:0000256" key="1">
    <source>
        <dbReference type="ARBA" id="ARBA00022484"/>
    </source>
</evidence>
<reference evidence="6" key="1">
    <citation type="submission" date="2013-02" db="EMBL/GenBank/DDBJ databases">
        <title>Differentiation, distribution, and elimination of closteroviruses infecting Cordyline fruticosa (L.) in Hawaii.</title>
        <authorList>
            <person name="Melzer M.J."/>
        </authorList>
    </citation>
    <scope>NUCLEOTIDE SEQUENCE [LARGE SCALE GENOMIC DNA]</scope>
    <source>
        <strain evidence="6">SJ1</strain>
    </source>
</reference>
<dbReference type="KEGG" id="vg:40526345"/>
<keyword evidence="1 6" id="KW-0696">RNA-directed RNA polymerase</keyword>
<keyword evidence="3" id="KW-0548">Nucleotidyltransferase</keyword>
<keyword evidence="2" id="KW-0808">Transferase</keyword>